<proteinExistence type="predicted"/>
<dbReference type="EMBL" id="VDCV01000011">
    <property type="protein sequence ID" value="KAB5534852.1"/>
    <property type="molecule type" value="Genomic_DNA"/>
</dbReference>
<evidence type="ECO:0000259" key="1">
    <source>
        <dbReference type="PROSITE" id="PS50004"/>
    </source>
</evidence>
<sequence>MKASSLRKAIIMEINLISAQDLMSSTSRPSSKPMQTYVVAYIDPMEKAVSRVDRTGNRNPTWNDKFVFSVDEEFERRRPYSCLILEIYRVRRFRKDKKIGVVHVLLEDLLKINGKNCMAFLVRNPSGEPRGIINLGEATLNGMFHEDLPKFLSSKVAIDHRKLMGRG</sequence>
<dbReference type="PANTHER" id="PTHR32246:SF133">
    <property type="entry name" value="C2 DOMAIN-CONTAINING PROTEIN"/>
    <property type="match status" value="1"/>
</dbReference>
<dbReference type="InterPro" id="IPR035892">
    <property type="entry name" value="C2_domain_sf"/>
</dbReference>
<dbReference type="Pfam" id="PF00168">
    <property type="entry name" value="C2"/>
    <property type="match status" value="1"/>
</dbReference>
<reference evidence="3" key="1">
    <citation type="journal article" date="2019" name="Gigascience">
        <title>De novo genome assembly of the endangered Acer yangbiense, a plant species with extremely small populations endemic to Yunnan Province, China.</title>
        <authorList>
            <person name="Yang J."/>
            <person name="Wariss H.M."/>
            <person name="Tao L."/>
            <person name="Zhang R."/>
            <person name="Yun Q."/>
            <person name="Hollingsworth P."/>
            <person name="Dao Z."/>
            <person name="Luo G."/>
            <person name="Guo H."/>
            <person name="Ma Y."/>
            <person name="Sun W."/>
        </authorList>
    </citation>
    <scope>NUCLEOTIDE SEQUENCE [LARGE SCALE GENOMIC DNA]</scope>
    <source>
        <strain evidence="3">cv. br00</strain>
    </source>
</reference>
<comment type="caution">
    <text evidence="2">The sequence shown here is derived from an EMBL/GenBank/DDBJ whole genome shotgun (WGS) entry which is preliminary data.</text>
</comment>
<dbReference type="SMART" id="SM00239">
    <property type="entry name" value="C2"/>
    <property type="match status" value="1"/>
</dbReference>
<dbReference type="PROSITE" id="PS50004">
    <property type="entry name" value="C2"/>
    <property type="match status" value="1"/>
</dbReference>
<name>A0A5N5KX05_9ROSI</name>
<accession>A0A5N5KX05</accession>
<dbReference type="InterPro" id="IPR000008">
    <property type="entry name" value="C2_dom"/>
</dbReference>
<dbReference type="Proteomes" id="UP000326939">
    <property type="component" value="Chromosome 11"/>
</dbReference>
<dbReference type="SUPFAM" id="SSF49562">
    <property type="entry name" value="C2 domain (Calcium/lipid-binding domain, CaLB)"/>
    <property type="match status" value="1"/>
</dbReference>
<dbReference type="AlphaFoldDB" id="A0A5N5KX05"/>
<dbReference type="GO" id="GO:0006952">
    <property type="term" value="P:defense response"/>
    <property type="evidence" value="ECO:0007669"/>
    <property type="project" value="InterPro"/>
</dbReference>
<gene>
    <name evidence="2" type="ORF">DKX38_017938</name>
</gene>
<dbReference type="InterPro" id="IPR044750">
    <property type="entry name" value="C2_SRC2/BAP"/>
</dbReference>
<protein>
    <recommendedName>
        <fullName evidence="1">C2 domain-containing protein</fullName>
    </recommendedName>
</protein>
<dbReference type="CDD" id="cd04051">
    <property type="entry name" value="C2_SRC2_like"/>
    <property type="match status" value="1"/>
</dbReference>
<evidence type="ECO:0000313" key="3">
    <source>
        <dbReference type="Proteomes" id="UP000326939"/>
    </source>
</evidence>
<organism evidence="2 3">
    <name type="scientific">Salix brachista</name>
    <dbReference type="NCBI Taxonomy" id="2182728"/>
    <lineage>
        <taxon>Eukaryota</taxon>
        <taxon>Viridiplantae</taxon>
        <taxon>Streptophyta</taxon>
        <taxon>Embryophyta</taxon>
        <taxon>Tracheophyta</taxon>
        <taxon>Spermatophyta</taxon>
        <taxon>Magnoliopsida</taxon>
        <taxon>eudicotyledons</taxon>
        <taxon>Gunneridae</taxon>
        <taxon>Pentapetalae</taxon>
        <taxon>rosids</taxon>
        <taxon>fabids</taxon>
        <taxon>Malpighiales</taxon>
        <taxon>Salicaceae</taxon>
        <taxon>Saliceae</taxon>
        <taxon>Salix</taxon>
    </lineage>
</organism>
<feature type="domain" description="C2" evidence="1">
    <location>
        <begin position="1"/>
        <end position="119"/>
    </location>
</feature>
<dbReference type="Gene3D" id="2.60.40.150">
    <property type="entry name" value="C2 domain"/>
    <property type="match status" value="1"/>
</dbReference>
<evidence type="ECO:0000313" key="2">
    <source>
        <dbReference type="EMBL" id="KAB5534852.1"/>
    </source>
</evidence>
<keyword evidence="3" id="KW-1185">Reference proteome</keyword>
<dbReference type="PANTHER" id="PTHR32246">
    <property type="entry name" value="INGRESSION PROTEIN FIC1"/>
    <property type="match status" value="1"/>
</dbReference>